<feature type="active site" description="Schiff-base intermediate with acetaldehyde" evidence="6">
    <location>
        <position position="165"/>
    </location>
</feature>
<feature type="active site" description="Proton donor/acceptor" evidence="6">
    <location>
        <position position="194"/>
    </location>
</feature>
<evidence type="ECO:0000256" key="6">
    <source>
        <dbReference type="HAMAP-Rule" id="MF_00114"/>
    </source>
</evidence>
<comment type="caution">
    <text evidence="7">The sequence shown here is derived from an EMBL/GenBank/DDBJ whole genome shotgun (WGS) entry which is preliminary data.</text>
</comment>
<evidence type="ECO:0000313" key="8">
    <source>
        <dbReference type="Proteomes" id="UP001165962"/>
    </source>
</evidence>
<evidence type="ECO:0000256" key="4">
    <source>
        <dbReference type="ARBA" id="ARBA00023270"/>
    </source>
</evidence>
<comment type="catalytic activity">
    <reaction evidence="5 6">
        <text>2-deoxy-D-ribose 5-phosphate = D-glyceraldehyde 3-phosphate + acetaldehyde</text>
        <dbReference type="Rhea" id="RHEA:12821"/>
        <dbReference type="ChEBI" id="CHEBI:15343"/>
        <dbReference type="ChEBI" id="CHEBI:59776"/>
        <dbReference type="ChEBI" id="CHEBI:62877"/>
        <dbReference type="EC" id="4.1.2.4"/>
    </reaction>
</comment>
<dbReference type="InterPro" id="IPR011343">
    <property type="entry name" value="DeoC"/>
</dbReference>
<dbReference type="SMART" id="SM01133">
    <property type="entry name" value="DeoC"/>
    <property type="match status" value="1"/>
</dbReference>
<comment type="pathway">
    <text evidence="6">Carbohydrate degradation; 2-deoxy-D-ribose 1-phosphate degradation; D-glyceraldehyde 3-phosphate and acetaldehyde from 2-deoxy-alpha-D-ribose 1-phosphate: step 2/2.</text>
</comment>
<comment type="function">
    <text evidence="6">Catalyzes a reversible aldol reaction between acetaldehyde and D-glyceraldehyde 3-phosphate to generate 2-deoxy-D-ribose 5-phosphate.</text>
</comment>
<dbReference type="PANTHER" id="PTHR10889">
    <property type="entry name" value="DEOXYRIBOSE-PHOSPHATE ALDOLASE"/>
    <property type="match status" value="1"/>
</dbReference>
<dbReference type="PIRSF" id="PIRSF001357">
    <property type="entry name" value="DeoC"/>
    <property type="match status" value="1"/>
</dbReference>
<evidence type="ECO:0000256" key="3">
    <source>
        <dbReference type="ARBA" id="ARBA00023239"/>
    </source>
</evidence>
<feature type="active site" description="Proton donor/acceptor" evidence="6">
    <location>
        <position position="102"/>
    </location>
</feature>
<dbReference type="EC" id="4.1.2.4" evidence="6"/>
<dbReference type="PANTHER" id="PTHR10889:SF1">
    <property type="entry name" value="DEOXYRIBOSE-PHOSPHATE ALDOLASE"/>
    <property type="match status" value="1"/>
</dbReference>
<dbReference type="InterPro" id="IPR013785">
    <property type="entry name" value="Aldolase_TIM"/>
</dbReference>
<protein>
    <recommendedName>
        <fullName evidence="6">Deoxyribose-phosphate aldolase</fullName>
        <shortName evidence="6">DERA</shortName>
        <ecNumber evidence="6">4.1.2.4</ecNumber>
    </recommendedName>
    <alternativeName>
        <fullName evidence="6">2-deoxy-D-ribose 5-phosphate aldolase</fullName>
    </alternativeName>
    <alternativeName>
        <fullName evidence="6">Phosphodeoxyriboaldolase</fullName>
        <shortName evidence="6">Deoxyriboaldolase</shortName>
    </alternativeName>
</protein>
<name>A0ABX0J704_9BACL</name>
<proteinExistence type="inferred from homology"/>
<keyword evidence="3 6" id="KW-0456">Lyase</keyword>
<dbReference type="NCBIfam" id="TIGR00126">
    <property type="entry name" value="deoC"/>
    <property type="match status" value="1"/>
</dbReference>
<accession>A0ABX0J704</accession>
<dbReference type="EMBL" id="JAAOIW010000004">
    <property type="protein sequence ID" value="NHN30949.1"/>
    <property type="molecule type" value="Genomic_DNA"/>
</dbReference>
<comment type="subcellular location">
    <subcellularLocation>
        <location evidence="6">Cytoplasm</location>
    </subcellularLocation>
</comment>
<gene>
    <name evidence="6 7" type="primary">deoC</name>
    <name evidence="7" type="ORF">G9U52_14010</name>
</gene>
<dbReference type="RefSeq" id="WP_166150437.1">
    <property type="nucleotide sequence ID" value="NZ_JAAOIW010000004.1"/>
</dbReference>
<dbReference type="Pfam" id="PF01791">
    <property type="entry name" value="DeoC"/>
    <property type="match status" value="1"/>
</dbReference>
<evidence type="ECO:0000313" key="7">
    <source>
        <dbReference type="EMBL" id="NHN30949.1"/>
    </source>
</evidence>
<keyword evidence="2 6" id="KW-0963">Cytoplasm</keyword>
<dbReference type="InterPro" id="IPR002915">
    <property type="entry name" value="DeoC/FbaB/LacD_aldolase"/>
</dbReference>
<dbReference type="GO" id="GO:0004139">
    <property type="term" value="F:deoxyribose-phosphate aldolase activity"/>
    <property type="evidence" value="ECO:0007669"/>
    <property type="project" value="UniProtKB-EC"/>
</dbReference>
<sequence>MSNEAQPGLILDPSELPSYIDHTLLKAEATSAAVQKLCEEAMEYGFYSVCVNGVWVPFCKKILTGSDVRISVVCGFPLGASSSSVKAYEAANAVEAGAAEIDMVLQVGLLLDGNYDAVREDIRGVVKAVEGQAIVKVIFETCYLNEEQKIAACRLSEEAGAHYVKTSTGFGAAGAAVADIRLMRANVATSMGVKASGAVRDLETALLMIEAGATRLGTSSGVSIMKGTSSSSAY</sequence>
<dbReference type="InterPro" id="IPR028581">
    <property type="entry name" value="DeoC_typeI"/>
</dbReference>
<comment type="similarity">
    <text evidence="1 6">Belongs to the DeoC/FbaB aldolase family. DeoC type 1 subfamily.</text>
</comment>
<dbReference type="HAMAP" id="MF_00114">
    <property type="entry name" value="DeoC_type1"/>
    <property type="match status" value="1"/>
</dbReference>
<reference evidence="7" key="1">
    <citation type="submission" date="2020-03" db="EMBL/GenBank/DDBJ databases">
        <title>Draft sequencing of Paenibacilllus sp. S3N08.</title>
        <authorList>
            <person name="Kim D.-U."/>
        </authorList>
    </citation>
    <scope>NUCLEOTIDE SEQUENCE</scope>
    <source>
        <strain evidence="7">S3N08</strain>
    </source>
</reference>
<dbReference type="CDD" id="cd00959">
    <property type="entry name" value="DeoC"/>
    <property type="match status" value="1"/>
</dbReference>
<dbReference type="SUPFAM" id="SSF51569">
    <property type="entry name" value="Aldolase"/>
    <property type="match status" value="1"/>
</dbReference>
<keyword evidence="8" id="KW-1185">Reference proteome</keyword>
<evidence type="ECO:0000256" key="5">
    <source>
        <dbReference type="ARBA" id="ARBA00048791"/>
    </source>
</evidence>
<organism evidence="7 8">
    <name type="scientific">Paenibacillus agricola</name>
    <dbReference type="NCBI Taxonomy" id="2716264"/>
    <lineage>
        <taxon>Bacteria</taxon>
        <taxon>Bacillati</taxon>
        <taxon>Bacillota</taxon>
        <taxon>Bacilli</taxon>
        <taxon>Bacillales</taxon>
        <taxon>Paenibacillaceae</taxon>
        <taxon>Paenibacillus</taxon>
    </lineage>
</organism>
<dbReference type="Gene3D" id="3.20.20.70">
    <property type="entry name" value="Aldolase class I"/>
    <property type="match status" value="1"/>
</dbReference>
<keyword evidence="4 6" id="KW-0704">Schiff base</keyword>
<dbReference type="Proteomes" id="UP001165962">
    <property type="component" value="Unassembled WGS sequence"/>
</dbReference>
<evidence type="ECO:0000256" key="2">
    <source>
        <dbReference type="ARBA" id="ARBA00022490"/>
    </source>
</evidence>
<evidence type="ECO:0000256" key="1">
    <source>
        <dbReference type="ARBA" id="ARBA00010936"/>
    </source>
</evidence>